<dbReference type="VEuPathDB" id="FungiDB:M_BR32_EuGene_00046781"/>
<proteinExistence type="predicted"/>
<feature type="compositionally biased region" description="Low complexity" evidence="1">
    <location>
        <begin position="243"/>
        <end position="256"/>
    </location>
</feature>
<dbReference type="AlphaFoldDB" id="A0A4P7NCJ8"/>
<dbReference type="Gene3D" id="2.70.50.70">
    <property type="match status" value="1"/>
</dbReference>
<evidence type="ECO:0000313" key="3">
    <source>
        <dbReference type="Proteomes" id="UP000294847"/>
    </source>
</evidence>
<feature type="compositionally biased region" description="Low complexity" evidence="1">
    <location>
        <begin position="268"/>
        <end position="286"/>
    </location>
</feature>
<dbReference type="PANTHER" id="PTHR36182:SF1">
    <property type="entry name" value="PROTEIN, PUTATIVE (AFU_ORTHOLOGUE AFUA_6G10930)-RELATED"/>
    <property type="match status" value="1"/>
</dbReference>
<evidence type="ECO:0000313" key="2">
    <source>
        <dbReference type="EMBL" id="QBZ59176.1"/>
    </source>
</evidence>
<dbReference type="Proteomes" id="UP000294847">
    <property type="component" value="Chromosome 3"/>
</dbReference>
<reference evidence="2 3" key="1">
    <citation type="journal article" date="2019" name="Mol. Biol. Evol.">
        <title>Blast fungal genomes show frequent chromosomal changes, gene gains and losses, and effector gene turnover.</title>
        <authorList>
            <person name="Gomez Luciano L.B."/>
            <person name="Jason Tsai I."/>
            <person name="Chuma I."/>
            <person name="Tosa Y."/>
            <person name="Chen Y.H."/>
            <person name="Li J.Y."/>
            <person name="Li M.Y."/>
            <person name="Jade Lu M.Y."/>
            <person name="Nakayashiki H."/>
            <person name="Li W.H."/>
        </authorList>
    </citation>
    <scope>NUCLEOTIDE SEQUENCE [LARGE SCALE GENOMIC DNA]</scope>
    <source>
        <strain evidence="2">MZ5-1-6</strain>
    </source>
</reference>
<gene>
    <name evidence="2" type="ORF">PoMZ_04136</name>
</gene>
<dbReference type="EMBL" id="CP034206">
    <property type="protein sequence ID" value="QBZ59176.1"/>
    <property type="molecule type" value="Genomic_DNA"/>
</dbReference>
<feature type="region of interest" description="Disordered" evidence="1">
    <location>
        <begin position="198"/>
        <end position="296"/>
    </location>
</feature>
<name>A0A4P7NCJ8_PYROR</name>
<evidence type="ECO:0000256" key="1">
    <source>
        <dbReference type="SAM" id="MobiDB-lite"/>
    </source>
</evidence>
<organism evidence="2 3">
    <name type="scientific">Pyricularia oryzae</name>
    <name type="common">Rice blast fungus</name>
    <name type="synonym">Magnaporthe oryzae</name>
    <dbReference type="NCBI Taxonomy" id="318829"/>
    <lineage>
        <taxon>Eukaryota</taxon>
        <taxon>Fungi</taxon>
        <taxon>Dikarya</taxon>
        <taxon>Ascomycota</taxon>
        <taxon>Pezizomycotina</taxon>
        <taxon>Sordariomycetes</taxon>
        <taxon>Sordariomycetidae</taxon>
        <taxon>Magnaporthales</taxon>
        <taxon>Pyriculariaceae</taxon>
        <taxon>Pyricularia</taxon>
    </lineage>
</organism>
<sequence>MRSYNLITALLTTAQAHMYLQKPAALSYKGNPNTLEKDIDYSITSPLSGAGAFPCKGATKLLGTPSGASVATWQAGSNQEMVIVGGARHNGGSCQASLSYDGGRSWRVIHSWVGDCPPASGSALNFKVPSDAPSGDNVLFAWSWINHTGNREFYMNCAVINIQGGGGGEPVAFNSRPELLVVNLGNGCTAKEGIDVDFPNPGPGVSRAGNSAAPPSGNCGPSGPKRPAQGGDGNPPVSDQGQPSGSAPSTSPETGSGSSGGKGDQATPGVGQYPGPPQGQSAGSAGYTPGNDWPVDFNPWGDASELSISAVLSYGLPALAAAVGVF</sequence>
<accession>A0A4P7NCJ8</accession>
<dbReference type="PANTHER" id="PTHR36182">
    <property type="entry name" value="PROTEIN, PUTATIVE (AFU_ORTHOLOGUE AFUA_6G10930)-RELATED"/>
    <property type="match status" value="1"/>
</dbReference>
<protein>
    <submittedName>
        <fullName evidence="2">Uncharacterized protein</fullName>
    </submittedName>
</protein>